<evidence type="ECO:0000313" key="2">
    <source>
        <dbReference type="Proteomes" id="UP001597318"/>
    </source>
</evidence>
<evidence type="ECO:0008006" key="3">
    <source>
        <dbReference type="Google" id="ProtNLM"/>
    </source>
</evidence>
<dbReference type="RefSeq" id="WP_247347378.1">
    <property type="nucleotide sequence ID" value="NZ_CP095551.1"/>
</dbReference>
<dbReference type="EMBL" id="JBHUIK010000007">
    <property type="protein sequence ID" value="MFD2216597.1"/>
    <property type="molecule type" value="Genomic_DNA"/>
</dbReference>
<reference evidence="2" key="1">
    <citation type="journal article" date="2019" name="Int. J. Syst. Evol. Microbiol.">
        <title>The Global Catalogue of Microorganisms (GCM) 10K type strain sequencing project: providing services to taxonomists for standard genome sequencing and annotation.</title>
        <authorList>
            <consortium name="The Broad Institute Genomics Platform"/>
            <consortium name="The Broad Institute Genome Sequencing Center for Infectious Disease"/>
            <person name="Wu L."/>
            <person name="Ma J."/>
        </authorList>
    </citation>
    <scope>NUCLEOTIDE SEQUENCE [LARGE SCALE GENOMIC DNA]</scope>
    <source>
        <strain evidence="2">CGMCC 1.15474</strain>
    </source>
</reference>
<proteinExistence type="predicted"/>
<sequence>MPTEITKKADFFYILVDYGDKGPYLMMKVDKNSHYFKTVGEYKDLSEFDPIQAKTMLDEGVKFFKEARNAVDYYFKQLGIGEENK</sequence>
<comment type="caution">
    <text evidence="1">The sequence shown here is derived from an EMBL/GenBank/DDBJ whole genome shotgun (WGS) entry which is preliminary data.</text>
</comment>
<accession>A0ABW5C359</accession>
<gene>
    <name evidence="1" type="ORF">ACFSKK_23260</name>
</gene>
<keyword evidence="2" id="KW-1185">Reference proteome</keyword>
<dbReference type="Proteomes" id="UP001597318">
    <property type="component" value="Unassembled WGS sequence"/>
</dbReference>
<evidence type="ECO:0000313" key="1">
    <source>
        <dbReference type="EMBL" id="MFD2216597.1"/>
    </source>
</evidence>
<organism evidence="1 2">
    <name type="scientific">Metabacillus endolithicus</name>
    <dbReference type="NCBI Taxonomy" id="1535204"/>
    <lineage>
        <taxon>Bacteria</taxon>
        <taxon>Bacillati</taxon>
        <taxon>Bacillota</taxon>
        <taxon>Bacilli</taxon>
        <taxon>Bacillales</taxon>
        <taxon>Bacillaceae</taxon>
        <taxon>Metabacillus</taxon>
    </lineage>
</organism>
<protein>
    <recommendedName>
        <fullName evidence="3">DUF5659 domain-containing protein</fullName>
    </recommendedName>
</protein>
<name>A0ABW5C359_9BACI</name>